<evidence type="ECO:0000313" key="3">
    <source>
        <dbReference type="Proteomes" id="UP000818323"/>
    </source>
</evidence>
<keyword evidence="3" id="KW-1185">Reference proteome</keyword>
<dbReference type="Proteomes" id="UP000818323">
    <property type="component" value="Unassembled WGS sequence"/>
</dbReference>
<comment type="caution">
    <text evidence="2">The sequence shown here is derived from an EMBL/GenBank/DDBJ whole genome shotgun (WGS) entry which is preliminary data.</text>
</comment>
<proteinExistence type="predicted"/>
<accession>A0ABW9YWV6</accession>
<evidence type="ECO:0000256" key="1">
    <source>
        <dbReference type="SAM" id="Coils"/>
    </source>
</evidence>
<dbReference type="RefSeq" id="WP_161722577.1">
    <property type="nucleotide sequence ID" value="NZ_JAAAXI010000004.1"/>
</dbReference>
<evidence type="ECO:0000313" key="2">
    <source>
        <dbReference type="EMBL" id="NBJ24176.1"/>
    </source>
</evidence>
<feature type="coiled-coil region" evidence="1">
    <location>
        <begin position="313"/>
        <end position="427"/>
    </location>
</feature>
<sequence>MAAEGRWFVGRGVRSRDTTAYIEVLAERSAEGSYSLLANPRKVFPKTGEVELRGIAAAATKPGDWFLFQVGPNDRRGGTAAKAIHPQGLTRYCDLSHIGSLEAIRPLLVELGLARSEGTWTIRLDAKTVANMTLARGVDGLVRAQGKDLAQVPLFEFNEEAILTIPTEGGDTKLYNISANATNIGRIDWSSDANYVRRIVQALPEAAEGSMLASLSHWLKRYSDDMHARLSVLGTSDVGAAYNVLRAKSLASRLAEERRVLQDYFDAVRTDPDVKSLIKRAIDEFVAREREVLLVRAQTELEQEISRERAQRQAELTRAMENLKAEMEAILAEHISLREREIDAALREREHRGIRAIDEALARRKAELESEIKELEDRGTSLAAELADADARSQALKTSIDKMVFEEQQALERIDRLEKAETALEATPRGGHASPICPVSPSVPSLARRGTSVNAQALAAAVESCPLLSETGKAVMIRFLAAMLAGEAPILHGPQVDDFLEIAAALVSSGRSARIEADPTIISFDDLWIRPGAMTGTPLRSAAAAAVSANPMTTLGIIGRADQSGLRFWYPDLVSRARRGEIPRRLLLCVALEDPNSEEAMAAPVRACSFEISSVIADGAALTAPVLLGGGVRGICNEFDPGEPPEDLSGAVGFLGVAAAGLGVADAKRLARICIEASAFIGDRQLSNLAADIAAMMRNPRPPGSEASSGLKIVK</sequence>
<keyword evidence="1" id="KW-0175">Coiled coil</keyword>
<protein>
    <submittedName>
        <fullName evidence="2">Uncharacterized protein</fullName>
    </submittedName>
</protein>
<organism evidence="2 3">
    <name type="scientific">Microvirga arsenatis</name>
    <dbReference type="NCBI Taxonomy" id="2692265"/>
    <lineage>
        <taxon>Bacteria</taxon>
        <taxon>Pseudomonadati</taxon>
        <taxon>Pseudomonadota</taxon>
        <taxon>Alphaproteobacteria</taxon>
        <taxon>Hyphomicrobiales</taxon>
        <taxon>Methylobacteriaceae</taxon>
        <taxon>Microvirga</taxon>
    </lineage>
</organism>
<dbReference type="EMBL" id="JAAAXJ010000003">
    <property type="protein sequence ID" value="NBJ24176.1"/>
    <property type="molecule type" value="Genomic_DNA"/>
</dbReference>
<gene>
    <name evidence="2" type="ORF">GR303_07385</name>
</gene>
<name>A0ABW9YWV6_9HYPH</name>
<reference evidence="2 3" key="1">
    <citation type="submission" date="2020-01" db="EMBL/GenBank/DDBJ databases">
        <title>Microvirga sp. nov., an arsenate reduction bacterium isolated from Tibet hotspring sediments.</title>
        <authorList>
            <person name="Yuan C.-G."/>
        </authorList>
    </citation>
    <scope>NUCLEOTIDE SEQUENCE [LARGE SCALE GENOMIC DNA]</scope>
    <source>
        <strain evidence="2 3">SYSU G3D203</strain>
    </source>
</reference>